<dbReference type="Pfam" id="PF00501">
    <property type="entry name" value="AMP-binding"/>
    <property type="match status" value="1"/>
</dbReference>
<evidence type="ECO:0000259" key="6">
    <source>
        <dbReference type="Pfam" id="PF00501"/>
    </source>
</evidence>
<dbReference type="SUPFAM" id="SSF56801">
    <property type="entry name" value="Acetyl-CoA synthetase-like"/>
    <property type="match status" value="1"/>
</dbReference>
<dbReference type="OrthoDB" id="1706066at2759"/>
<dbReference type="GO" id="GO:0003987">
    <property type="term" value="F:acetate-CoA ligase activity"/>
    <property type="evidence" value="ECO:0007669"/>
    <property type="project" value="UniProtKB-EC"/>
</dbReference>
<dbReference type="Pfam" id="PF13193">
    <property type="entry name" value="AMP-binding_C"/>
    <property type="match status" value="1"/>
</dbReference>
<sequence length="609" mass="68154">MEKYGQMYKKSINDPASYWSDMAKDFVFKYSEQSVLKFNFDILKGPISIKFMEGALTNVCYNILDRNINKGLGHHIAYYWEGNEPNTRRQINYHNLLREVCKFANVLKSLGIQMGDTIVIYMPNSIELVTAMLGCARIGAIHTVVFAGFSAEALADRIRDANCVMLITCDRAYRGTKFIPLKGIADLAITLCNKSGHSIKACIVKRHLEINYQDEMNDNCSHLLIKWDRMVDIWWHEAMEMADDYCAPVWLDTEHPLFILYTSGSTGQPKGVVHSTGGYMIYTATTFKYVFNHTDGDVFFCTADLGWITGHTASVYGALANGATVVLLEGTPFHPNPDRLWQLIDDLRVNTFYTAPTVIRSLMKFGDKYLTPTGKQKQQGAPMLTPLPGCTPIKPGSATLPFFGVVPAILNKHGQEIIGPGTGQLAFKQPWPSIVRTLIGNHQRYERTYFSKFPNYFQTGDVVRRDTDGYYWITGRCDDTLNVSGHLLSTVEVESAISGHKAVAEVAVVSTPHPIKGECLYCFVVLKNGHQFTNELIHELKNKARAKIGGLATPDIFHPVSMLPKTRSGKIMRRILAKVAQGDSQLGDISTMADEIIIDELFATRQFAL</sequence>
<dbReference type="Pfam" id="PF16177">
    <property type="entry name" value="ACAS_N"/>
    <property type="match status" value="1"/>
</dbReference>
<evidence type="ECO:0000256" key="4">
    <source>
        <dbReference type="ARBA" id="ARBA00022741"/>
    </source>
</evidence>
<dbReference type="GO" id="GO:0006085">
    <property type="term" value="P:acetyl-CoA biosynthetic process"/>
    <property type="evidence" value="ECO:0007669"/>
    <property type="project" value="TreeGrafter"/>
</dbReference>
<evidence type="ECO:0000259" key="8">
    <source>
        <dbReference type="Pfam" id="PF16177"/>
    </source>
</evidence>
<dbReference type="PANTHER" id="PTHR24095">
    <property type="entry name" value="ACETYL-COENZYME A SYNTHETASE"/>
    <property type="match status" value="1"/>
</dbReference>
<keyword evidence="5" id="KW-0067">ATP-binding</keyword>
<dbReference type="PANTHER" id="PTHR24095:SF244">
    <property type="entry name" value="ACETYL-COENZYME A SYNTHETASE"/>
    <property type="match status" value="1"/>
</dbReference>
<dbReference type="AlphaFoldDB" id="A0A7R9M9Q3"/>
<feature type="domain" description="Acetyl-coenzyme A synthetase N-terminal" evidence="8">
    <location>
        <begin position="4"/>
        <end position="62"/>
    </location>
</feature>
<reference evidence="9" key="1">
    <citation type="submission" date="2020-11" db="EMBL/GenBank/DDBJ databases">
        <authorList>
            <person name="Tran Van P."/>
        </authorList>
    </citation>
    <scope>NUCLEOTIDE SEQUENCE</scope>
</reference>
<keyword evidence="3" id="KW-0436">Ligase</keyword>
<feature type="domain" description="AMP-binding enzyme C-terminal" evidence="7">
    <location>
        <begin position="492"/>
        <end position="570"/>
    </location>
</feature>
<evidence type="ECO:0000256" key="5">
    <source>
        <dbReference type="ARBA" id="ARBA00022840"/>
    </source>
</evidence>
<dbReference type="Proteomes" id="UP000728032">
    <property type="component" value="Unassembled WGS sequence"/>
</dbReference>
<evidence type="ECO:0000256" key="2">
    <source>
        <dbReference type="ARBA" id="ARBA00013275"/>
    </source>
</evidence>
<dbReference type="GO" id="GO:0005524">
    <property type="term" value="F:ATP binding"/>
    <property type="evidence" value="ECO:0007669"/>
    <property type="project" value="UniProtKB-KW"/>
</dbReference>
<dbReference type="InterPro" id="IPR042099">
    <property type="entry name" value="ANL_N_sf"/>
</dbReference>
<dbReference type="InterPro" id="IPR020845">
    <property type="entry name" value="AMP-binding_CS"/>
</dbReference>
<feature type="domain" description="AMP-dependent synthetase/ligase" evidence="6">
    <location>
        <begin position="74"/>
        <end position="369"/>
    </location>
</feature>
<dbReference type="InterPro" id="IPR045851">
    <property type="entry name" value="AMP-bd_C_sf"/>
</dbReference>
<organism evidence="9">
    <name type="scientific">Oppiella nova</name>
    <dbReference type="NCBI Taxonomy" id="334625"/>
    <lineage>
        <taxon>Eukaryota</taxon>
        <taxon>Metazoa</taxon>
        <taxon>Ecdysozoa</taxon>
        <taxon>Arthropoda</taxon>
        <taxon>Chelicerata</taxon>
        <taxon>Arachnida</taxon>
        <taxon>Acari</taxon>
        <taxon>Acariformes</taxon>
        <taxon>Sarcoptiformes</taxon>
        <taxon>Oribatida</taxon>
        <taxon>Brachypylina</taxon>
        <taxon>Oppioidea</taxon>
        <taxon>Oppiidae</taxon>
        <taxon>Oppiella</taxon>
    </lineage>
</organism>
<dbReference type="EMBL" id="CAJPVJ010009854">
    <property type="protein sequence ID" value="CAG2172855.1"/>
    <property type="molecule type" value="Genomic_DNA"/>
</dbReference>
<gene>
    <name evidence="9" type="ORF">ONB1V03_LOCUS12311</name>
</gene>
<accession>A0A7R9M9Q3</accession>
<dbReference type="Gene3D" id="3.30.300.30">
    <property type="match status" value="1"/>
</dbReference>
<proteinExistence type="inferred from homology"/>
<comment type="similarity">
    <text evidence="1">Belongs to the ATP-dependent AMP-binding enzyme family.</text>
</comment>
<keyword evidence="4" id="KW-0547">Nucleotide-binding</keyword>
<protein>
    <recommendedName>
        <fullName evidence="2">acetate--CoA ligase</fullName>
        <ecNumber evidence="2">6.2.1.1</ecNumber>
    </recommendedName>
</protein>
<name>A0A7R9M9Q3_9ACAR</name>
<evidence type="ECO:0000256" key="1">
    <source>
        <dbReference type="ARBA" id="ARBA00006432"/>
    </source>
</evidence>
<evidence type="ECO:0000313" key="9">
    <source>
        <dbReference type="EMBL" id="CAD7655668.1"/>
    </source>
</evidence>
<keyword evidence="10" id="KW-1185">Reference proteome</keyword>
<dbReference type="Gene3D" id="3.40.50.12780">
    <property type="entry name" value="N-terminal domain of ligase-like"/>
    <property type="match status" value="1"/>
</dbReference>
<evidence type="ECO:0000259" key="7">
    <source>
        <dbReference type="Pfam" id="PF13193"/>
    </source>
</evidence>
<dbReference type="InterPro" id="IPR025110">
    <property type="entry name" value="AMP-bd_C"/>
</dbReference>
<dbReference type="InterPro" id="IPR000873">
    <property type="entry name" value="AMP-dep_synth/lig_dom"/>
</dbReference>
<evidence type="ECO:0000256" key="3">
    <source>
        <dbReference type="ARBA" id="ARBA00022598"/>
    </source>
</evidence>
<dbReference type="InterPro" id="IPR032387">
    <property type="entry name" value="ACAS_N"/>
</dbReference>
<dbReference type="PROSITE" id="PS00455">
    <property type="entry name" value="AMP_BINDING"/>
    <property type="match status" value="1"/>
</dbReference>
<dbReference type="EC" id="6.2.1.1" evidence="2"/>
<evidence type="ECO:0000313" key="10">
    <source>
        <dbReference type="Proteomes" id="UP000728032"/>
    </source>
</evidence>
<dbReference type="EMBL" id="OC924679">
    <property type="protein sequence ID" value="CAD7655668.1"/>
    <property type="molecule type" value="Genomic_DNA"/>
</dbReference>